<keyword evidence="1" id="KW-0862">Zinc</keyword>
<evidence type="ECO:0000256" key="2">
    <source>
        <dbReference type="SAM" id="MobiDB-lite"/>
    </source>
</evidence>
<protein>
    <recommendedName>
        <fullName evidence="3">C3H1-type domain-containing protein</fullName>
    </recommendedName>
</protein>
<feature type="region of interest" description="Disordered" evidence="2">
    <location>
        <begin position="1"/>
        <end position="91"/>
    </location>
</feature>
<gene>
    <name evidence="4" type="ORF">D7B24_000078</name>
</gene>
<dbReference type="RefSeq" id="XP_028499383.1">
    <property type="nucleotide sequence ID" value="XM_028634343.1"/>
</dbReference>
<evidence type="ECO:0000259" key="3">
    <source>
        <dbReference type="PROSITE" id="PS50103"/>
    </source>
</evidence>
<evidence type="ECO:0000313" key="4">
    <source>
        <dbReference type="EMBL" id="RNJ61225.1"/>
    </source>
</evidence>
<proteinExistence type="predicted"/>
<feature type="domain" description="C3H1-type" evidence="3">
    <location>
        <begin position="260"/>
        <end position="283"/>
    </location>
</feature>
<name>A0A3M9YLU0_9PEZI</name>
<dbReference type="GO" id="GO:0008270">
    <property type="term" value="F:zinc ion binding"/>
    <property type="evidence" value="ECO:0007669"/>
    <property type="project" value="UniProtKB-KW"/>
</dbReference>
<reference evidence="4 5" key="1">
    <citation type="submission" date="2018-10" db="EMBL/GenBank/DDBJ databases">
        <title>Genome sequence of Verticillium nonalfalfae VnAa140.</title>
        <authorList>
            <person name="Stajich J.E."/>
            <person name="Kasson M.T."/>
        </authorList>
    </citation>
    <scope>NUCLEOTIDE SEQUENCE [LARGE SCALE GENOMIC DNA]</scope>
    <source>
        <strain evidence="4 5">VnAa140</strain>
    </source>
</reference>
<dbReference type="Proteomes" id="UP000267145">
    <property type="component" value="Unassembled WGS sequence"/>
</dbReference>
<dbReference type="EMBL" id="RBVV01000001">
    <property type="protein sequence ID" value="RNJ61225.1"/>
    <property type="molecule type" value="Genomic_DNA"/>
</dbReference>
<evidence type="ECO:0000313" key="5">
    <source>
        <dbReference type="Proteomes" id="UP000267145"/>
    </source>
</evidence>
<dbReference type="InterPro" id="IPR000571">
    <property type="entry name" value="Znf_CCCH"/>
</dbReference>
<dbReference type="PROSITE" id="PS50103">
    <property type="entry name" value="ZF_C3H1"/>
    <property type="match status" value="1"/>
</dbReference>
<feature type="compositionally biased region" description="Basic residues" evidence="2">
    <location>
        <begin position="9"/>
        <end position="26"/>
    </location>
</feature>
<organism evidence="4 5">
    <name type="scientific">Verticillium nonalfalfae</name>
    <dbReference type="NCBI Taxonomy" id="1051616"/>
    <lineage>
        <taxon>Eukaryota</taxon>
        <taxon>Fungi</taxon>
        <taxon>Dikarya</taxon>
        <taxon>Ascomycota</taxon>
        <taxon>Pezizomycotina</taxon>
        <taxon>Sordariomycetes</taxon>
        <taxon>Hypocreomycetidae</taxon>
        <taxon>Glomerellales</taxon>
        <taxon>Plectosphaerellaceae</taxon>
        <taxon>Verticillium</taxon>
    </lineage>
</organism>
<dbReference type="AlphaFoldDB" id="A0A3M9YLU0"/>
<feature type="zinc finger region" description="C3H1-type" evidence="1">
    <location>
        <begin position="260"/>
        <end position="283"/>
    </location>
</feature>
<feature type="compositionally biased region" description="Basic and acidic residues" evidence="2">
    <location>
        <begin position="41"/>
        <end position="50"/>
    </location>
</feature>
<comment type="caution">
    <text evidence="4">The sequence shown here is derived from an EMBL/GenBank/DDBJ whole genome shotgun (WGS) entry which is preliminary data.</text>
</comment>
<evidence type="ECO:0000256" key="1">
    <source>
        <dbReference type="PROSITE-ProRule" id="PRU00723"/>
    </source>
</evidence>
<dbReference type="GeneID" id="39603767"/>
<accession>A0A3M9YLU0</accession>
<keyword evidence="1" id="KW-0863">Zinc-finger</keyword>
<dbReference type="STRING" id="1051616.A0A3M9YLU0"/>
<keyword evidence="1" id="KW-0479">Metal-binding</keyword>
<sequence length="328" mass="35738">MSNVEPRRAPWHRRPRVGLQHSKHNPRNVAVSNGAVIDSTPDTRTDEAHNKQKTTHASSHQAQDRKASLEAPVIQKPPARQPTPAVGKKPVPGIIGIKPAVNEDEGLDIDARLRPTYFLMRPGPGHTRCIVPLIPLDLLPQHINIAGLPRYLSPAQTSRMSSVGTYAKAENTPCYELDIGQPSDTDEGLSREETVQSANASPDLVLTEEIPRTVPNPVVPSGGKPSPPLLAFETGTAATSAHHHHRHAQSAKLKTGRGHYCRHYCHHGTCKWGSRCRYQHIMPSTSSGLAEVGLKNFPAWQEANGYCATSVAGTAHQSLVQQRLVDLD</sequence>
<keyword evidence="5" id="KW-1185">Reference proteome</keyword>